<keyword evidence="1" id="KW-0472">Membrane</keyword>
<feature type="transmembrane region" description="Helical" evidence="1">
    <location>
        <begin position="76"/>
        <end position="97"/>
    </location>
</feature>
<feature type="transmembrane region" description="Helical" evidence="1">
    <location>
        <begin position="6"/>
        <end position="29"/>
    </location>
</feature>
<feature type="transmembrane region" description="Helical" evidence="1">
    <location>
        <begin position="130"/>
        <end position="147"/>
    </location>
</feature>
<keyword evidence="3" id="KW-1185">Reference proteome</keyword>
<dbReference type="Pfam" id="PF10027">
    <property type="entry name" value="DUF2269"/>
    <property type="match status" value="1"/>
</dbReference>
<dbReference type="InterPro" id="IPR018729">
    <property type="entry name" value="DUF2269_transmembrane"/>
</dbReference>
<sequence>MTLYEIFVLIHVISAVVGLGASFALPSIINSPQTAKDARYSLLLNAKVDVFAKVGSITLLVTGMILGVLNTTLFTTGWYLTSIAIYIGVQFIVAGVMPRTIKSMERSLIDYNDEDLPAGYAKGVSKLKPYTAIVHAAAVILIILMVIKPF</sequence>
<organism evidence="2 3">
    <name type="scientific">Halalkalibacter kiskunsagensis</name>
    <dbReference type="NCBI Taxonomy" id="1548599"/>
    <lineage>
        <taxon>Bacteria</taxon>
        <taxon>Bacillati</taxon>
        <taxon>Bacillota</taxon>
        <taxon>Bacilli</taxon>
        <taxon>Bacillales</taxon>
        <taxon>Bacillaceae</taxon>
        <taxon>Halalkalibacter</taxon>
    </lineage>
</organism>
<feature type="transmembrane region" description="Helical" evidence="1">
    <location>
        <begin position="50"/>
        <end position="70"/>
    </location>
</feature>
<proteinExistence type="predicted"/>
<reference evidence="2 3" key="1">
    <citation type="submission" date="2024-09" db="EMBL/GenBank/DDBJ databases">
        <authorList>
            <person name="Sun Q."/>
            <person name="Mori K."/>
        </authorList>
    </citation>
    <scope>NUCLEOTIDE SEQUENCE [LARGE SCALE GENOMIC DNA]</scope>
    <source>
        <strain evidence="2 3">NCAIM B.02610</strain>
    </source>
</reference>
<dbReference type="Proteomes" id="UP001589838">
    <property type="component" value="Unassembled WGS sequence"/>
</dbReference>
<dbReference type="RefSeq" id="WP_335962918.1">
    <property type="nucleotide sequence ID" value="NZ_JAXBLX010000037.1"/>
</dbReference>
<gene>
    <name evidence="2" type="ORF">ACFFHM_24550</name>
</gene>
<evidence type="ECO:0000256" key="1">
    <source>
        <dbReference type="SAM" id="Phobius"/>
    </source>
</evidence>
<evidence type="ECO:0000313" key="3">
    <source>
        <dbReference type="Proteomes" id="UP001589838"/>
    </source>
</evidence>
<accession>A0ABV6KJT0</accession>
<dbReference type="EMBL" id="JBHLUX010000095">
    <property type="protein sequence ID" value="MFC0473589.1"/>
    <property type="molecule type" value="Genomic_DNA"/>
</dbReference>
<evidence type="ECO:0000313" key="2">
    <source>
        <dbReference type="EMBL" id="MFC0473589.1"/>
    </source>
</evidence>
<comment type="caution">
    <text evidence="2">The sequence shown here is derived from an EMBL/GenBank/DDBJ whole genome shotgun (WGS) entry which is preliminary data.</text>
</comment>
<name>A0ABV6KJT0_9BACI</name>
<keyword evidence="1" id="KW-0812">Transmembrane</keyword>
<protein>
    <submittedName>
        <fullName evidence="2">DUF2269 family protein</fullName>
    </submittedName>
</protein>
<keyword evidence="1" id="KW-1133">Transmembrane helix</keyword>